<evidence type="ECO:0000256" key="3">
    <source>
        <dbReference type="ARBA" id="ARBA00023136"/>
    </source>
</evidence>
<keyword evidence="8" id="KW-1185">Reference proteome</keyword>
<accession>A0A1D2KPS3</accession>
<dbReference type="EC" id="2.4.1.129" evidence="7"/>
<dbReference type="Pfam" id="PF03717">
    <property type="entry name" value="PBP_dimer"/>
    <property type="match status" value="1"/>
</dbReference>
<evidence type="ECO:0000313" key="9">
    <source>
        <dbReference type="Proteomes" id="UP000270190"/>
    </source>
</evidence>
<feature type="domain" description="PASTA" evidence="5">
    <location>
        <begin position="594"/>
        <end position="651"/>
    </location>
</feature>
<dbReference type="OrthoDB" id="9770103at2"/>
<dbReference type="Gene3D" id="2.20.70.70">
    <property type="match status" value="1"/>
</dbReference>
<dbReference type="EMBL" id="CP023483">
    <property type="protein sequence ID" value="ATF25297.1"/>
    <property type="molecule type" value="Genomic_DNA"/>
</dbReference>
<dbReference type="InterPro" id="IPR001460">
    <property type="entry name" value="PCN-bd_Tpept"/>
</dbReference>
<dbReference type="Gene3D" id="3.30.70.2110">
    <property type="match status" value="1"/>
</dbReference>
<dbReference type="PROSITE" id="PS51178">
    <property type="entry name" value="PASTA"/>
    <property type="match status" value="2"/>
</dbReference>
<dbReference type="EMBL" id="OUNC01000023">
    <property type="protein sequence ID" value="SPP28781.1"/>
    <property type="molecule type" value="Genomic_DNA"/>
</dbReference>
<evidence type="ECO:0000313" key="8">
    <source>
        <dbReference type="Proteomes" id="UP000243591"/>
    </source>
</evidence>
<dbReference type="GO" id="GO:0071555">
    <property type="term" value="P:cell wall organization"/>
    <property type="evidence" value="ECO:0007669"/>
    <property type="project" value="TreeGrafter"/>
</dbReference>
<dbReference type="STRING" id="2756.BFR44_01375"/>
<evidence type="ECO:0000256" key="2">
    <source>
        <dbReference type="ARBA" id="ARBA00007171"/>
    </source>
</evidence>
<protein>
    <submittedName>
        <fullName evidence="6">Penicillin-binding protein</fullName>
    </submittedName>
    <submittedName>
        <fullName evidence="7">Putative cell division protein FtsI (Peptidoglycan synthetase)</fullName>
        <ecNumber evidence="7">2.4.1.129</ecNumber>
    </submittedName>
</protein>
<dbReference type="AlphaFoldDB" id="A0A1D2KPS3"/>
<dbReference type="SUPFAM" id="SSF56519">
    <property type="entry name" value="Penicillin binding protein dimerisation domain"/>
    <property type="match status" value="1"/>
</dbReference>
<keyword evidence="3" id="KW-0472">Membrane</keyword>
<gene>
    <name evidence="7" type="ORF">BTBSAS_30099</name>
    <name evidence="6" type="ORF">CNY62_02205</name>
</gene>
<feature type="region of interest" description="Disordered" evidence="4">
    <location>
        <begin position="710"/>
        <end position="749"/>
    </location>
</feature>
<keyword evidence="7" id="KW-0808">Transferase</keyword>
<evidence type="ECO:0000256" key="1">
    <source>
        <dbReference type="ARBA" id="ARBA00004370"/>
    </source>
</evidence>
<dbReference type="SUPFAM" id="SSF56601">
    <property type="entry name" value="beta-lactamase/transpeptidase-like"/>
    <property type="match status" value="1"/>
</dbReference>
<dbReference type="Proteomes" id="UP000270190">
    <property type="component" value="Unassembled WGS sequence"/>
</dbReference>
<dbReference type="Pfam" id="PF00905">
    <property type="entry name" value="Transpeptidase"/>
    <property type="match status" value="1"/>
</dbReference>
<dbReference type="KEGG" id="bths:CNY62_02205"/>
<sequence length="749" mass="82263">MKKLMRNRRRGAIFLLGFFGLFFVLLLSRFLYLEVVGKANGRPLASQAARQYLQKETLFSQRGDILDVNGEVIAENVTTYSMIAVITPRLTIDKNNPQHVVDHEHTAKVLSKYIDMKESDILKILDQKLDQVEFGTAGKNISSSKKNEIMKEKLPGIIFKKTHQRIYPNGVFASNLIGLVKEDEQKDGTFLQKGQMGIEDSENKELSGTDGSINYSQDNYGFVLPNAEKVLKKPVDGDSLTLTLNKRIQTLLEERMTAAQKKYKPEEMMAVVMNPKTGEIVAMSQRPTFNAQTREGLDKSWRNLIAEEPFEPGSVMKIFTLASAIENGVYNPDAYFKSGSYKVDKITINDWNNGDGWGDITFNEGVALSSNVAFANLLDKIGTTRFKSALESFGLGKSTNSGLANEATGDILYRYPIERVTTAFGQGTTVTALQMMQGISAIANNGKMMKPYYIKSTKDGKTGKVTKTKPEVVGTPISKATANATLKQLRSVIEAKNGTGSMYKLDGYKLAGKTGTAQIANPDGSGYMTGPNDYIYSFMGIAPADDPQLMMYVAVKKPVIQAGESSTDVIKSIFNPVMQTSLQYLNIKPEKELNAKSVVMPDTANMKVKDAQKELKTSGASVTVVGDGDKIVQQLPKSGENIFVKQRVILLTNGNVTMPDMTNWSKNDALKFSEISGIPINFTGEGYVLKQSIPAGQKVSAKSEITLKMEDPSKLPKYNAKPSTDEANADEKQETDVHVNDVAGAITPQ</sequence>
<keyword evidence="7" id="KW-0328">Glycosyltransferase</keyword>
<dbReference type="InterPro" id="IPR036138">
    <property type="entry name" value="PBP_dimer_sf"/>
</dbReference>
<dbReference type="SMR" id="A0A1D2KPS3"/>
<keyword evidence="7" id="KW-0131">Cell cycle</keyword>
<evidence type="ECO:0000313" key="7">
    <source>
        <dbReference type="EMBL" id="SPP28781.1"/>
    </source>
</evidence>
<dbReference type="PANTHER" id="PTHR30627:SF26">
    <property type="entry name" value="PENICILLIN-BINDING PROTEIN 2B"/>
    <property type="match status" value="1"/>
</dbReference>
<dbReference type="InterPro" id="IPR005543">
    <property type="entry name" value="PASTA_dom"/>
</dbReference>
<dbReference type="CDD" id="cd06576">
    <property type="entry name" value="PASTA_Pbp2x-like_1"/>
    <property type="match status" value="1"/>
</dbReference>
<dbReference type="InterPro" id="IPR050515">
    <property type="entry name" value="Beta-lactam/transpept"/>
</dbReference>
<feature type="domain" description="PASTA" evidence="5">
    <location>
        <begin position="652"/>
        <end position="711"/>
    </location>
</feature>
<dbReference type="GO" id="GO:0005886">
    <property type="term" value="C:plasma membrane"/>
    <property type="evidence" value="ECO:0007669"/>
    <property type="project" value="TreeGrafter"/>
</dbReference>
<reference evidence="6 8" key="1">
    <citation type="submission" date="2017-09" db="EMBL/GenBank/DDBJ databases">
        <title>Complete Genome Sequences of Two Strains of the Meat Spoilage Bacterium Brochothrix thermosphacta Isolated from Ground Chicken.</title>
        <authorList>
            <person name="Paoli G.C."/>
            <person name="Wijey C."/>
            <person name="Chen C.-Y."/>
            <person name="Nguyen L."/>
            <person name="Yan X."/>
            <person name="Irwin P.L."/>
        </authorList>
    </citation>
    <scope>NUCLEOTIDE SEQUENCE [LARGE SCALE GENOMIC DNA]</scope>
    <source>
        <strain evidence="6 8">BI</strain>
    </source>
</reference>
<evidence type="ECO:0000313" key="6">
    <source>
        <dbReference type="EMBL" id="ATF25297.1"/>
    </source>
</evidence>
<dbReference type="SUPFAM" id="SSF54184">
    <property type="entry name" value="Penicillin-binding protein 2x (pbp-2x), c-terminal domain"/>
    <property type="match status" value="2"/>
</dbReference>
<proteinExistence type="inferred from homology"/>
<dbReference type="RefSeq" id="WP_069125692.1">
    <property type="nucleotide sequence ID" value="NZ_CBCPKC010000002.1"/>
</dbReference>
<dbReference type="PANTHER" id="PTHR30627">
    <property type="entry name" value="PEPTIDOGLYCAN D,D-TRANSPEPTIDASE"/>
    <property type="match status" value="1"/>
</dbReference>
<organism evidence="6 8">
    <name type="scientific">Brochothrix thermosphacta</name>
    <name type="common">Microbacterium thermosphactum</name>
    <dbReference type="NCBI Taxonomy" id="2756"/>
    <lineage>
        <taxon>Bacteria</taxon>
        <taxon>Bacillati</taxon>
        <taxon>Bacillota</taxon>
        <taxon>Bacilli</taxon>
        <taxon>Bacillales</taxon>
        <taxon>Listeriaceae</taxon>
        <taxon>Brochothrix</taxon>
    </lineage>
</organism>
<dbReference type="SMART" id="SM00740">
    <property type="entry name" value="PASTA"/>
    <property type="match status" value="2"/>
</dbReference>
<feature type="compositionally biased region" description="Basic and acidic residues" evidence="4">
    <location>
        <begin position="729"/>
        <end position="739"/>
    </location>
</feature>
<dbReference type="GO" id="GO:0016757">
    <property type="term" value="F:glycosyltransferase activity"/>
    <property type="evidence" value="ECO:0007669"/>
    <property type="project" value="UniProtKB-KW"/>
</dbReference>
<dbReference type="CDD" id="cd06575">
    <property type="entry name" value="PASTA_Pbp2x-like_2"/>
    <property type="match status" value="1"/>
</dbReference>
<dbReference type="Gene3D" id="3.40.710.10">
    <property type="entry name" value="DD-peptidase/beta-lactamase superfamily"/>
    <property type="match status" value="1"/>
</dbReference>
<dbReference type="GO" id="GO:0051301">
    <property type="term" value="P:cell division"/>
    <property type="evidence" value="ECO:0007669"/>
    <property type="project" value="UniProtKB-KW"/>
</dbReference>
<keyword evidence="7" id="KW-0132">Cell division</keyword>
<comment type="subcellular location">
    <subcellularLocation>
        <location evidence="1">Membrane</location>
    </subcellularLocation>
</comment>
<reference evidence="9" key="3">
    <citation type="submission" date="2018-04" db="EMBL/GenBank/DDBJ databases">
        <authorList>
            <person name="Illikoud N."/>
        </authorList>
    </citation>
    <scope>NUCLEOTIDE SEQUENCE [LARGE SCALE GENOMIC DNA]</scope>
</reference>
<dbReference type="Gene3D" id="3.90.1310.10">
    <property type="entry name" value="Penicillin-binding protein 2a (Domain 2)"/>
    <property type="match status" value="1"/>
</dbReference>
<comment type="similarity">
    <text evidence="2">Belongs to the transpeptidase family.</text>
</comment>
<name>A0A1D2KPS3_BROTH</name>
<dbReference type="Proteomes" id="UP000243591">
    <property type="component" value="Chromosome"/>
</dbReference>
<dbReference type="InterPro" id="IPR012338">
    <property type="entry name" value="Beta-lactam/transpept-like"/>
</dbReference>
<dbReference type="Pfam" id="PF03793">
    <property type="entry name" value="PASTA"/>
    <property type="match status" value="2"/>
</dbReference>
<dbReference type="GO" id="GO:0008658">
    <property type="term" value="F:penicillin binding"/>
    <property type="evidence" value="ECO:0007669"/>
    <property type="project" value="InterPro"/>
</dbReference>
<reference evidence="7" key="2">
    <citation type="submission" date="2018-04" db="EMBL/GenBank/DDBJ databases">
        <authorList>
            <person name="Go L.Y."/>
            <person name="Mitchell J.A."/>
        </authorList>
    </citation>
    <scope>NUCLEOTIDE SEQUENCE</scope>
    <source>
        <strain evidence="7">BSAS1 3</strain>
    </source>
</reference>
<evidence type="ECO:0000256" key="4">
    <source>
        <dbReference type="SAM" id="MobiDB-lite"/>
    </source>
</evidence>
<evidence type="ECO:0000259" key="5">
    <source>
        <dbReference type="PROSITE" id="PS51178"/>
    </source>
</evidence>
<dbReference type="InterPro" id="IPR005311">
    <property type="entry name" value="PBP_dimer"/>
</dbReference>